<evidence type="ECO:0000313" key="2">
    <source>
        <dbReference type="EMBL" id="KCB23122.1"/>
    </source>
</evidence>
<reference evidence="2 3" key="1">
    <citation type="submission" date="2014-03" db="EMBL/GenBank/DDBJ databases">
        <title>Genome sequence of Bordetella hinzii.</title>
        <authorList>
            <person name="Register K."/>
            <person name="Harvill E."/>
            <person name="Goodfield L.L."/>
            <person name="Ivanov Y.V."/>
            <person name="Meyer J.A."/>
            <person name="Muse S.J."/>
            <person name="Jacobs N."/>
            <person name="Bendor L."/>
            <person name="Smallridge W.E."/>
            <person name="Brinkac L.M."/>
            <person name="Sanka R."/>
            <person name="Kim M."/>
            <person name="Losada L."/>
        </authorList>
    </citation>
    <scope>NUCLEOTIDE SEQUENCE [LARGE SCALE GENOMIC DNA]</scope>
    <source>
        <strain evidence="2 3">OH87 BAL007II</strain>
    </source>
</reference>
<dbReference type="Proteomes" id="UP000025748">
    <property type="component" value="Unassembled WGS sequence"/>
</dbReference>
<accession>A0ABR4QZK2</accession>
<dbReference type="EMBL" id="JHEM01000021">
    <property type="protein sequence ID" value="KCB23122.1"/>
    <property type="molecule type" value="Genomic_DNA"/>
</dbReference>
<comment type="caution">
    <text evidence="2">The sequence shown here is derived from an EMBL/GenBank/DDBJ whole genome shotgun (WGS) entry which is preliminary data.</text>
</comment>
<name>A0ABR4QZK2_9BORD</name>
<evidence type="ECO:0000313" key="3">
    <source>
        <dbReference type="Proteomes" id="UP000025748"/>
    </source>
</evidence>
<gene>
    <name evidence="2" type="ORF">L544_0260</name>
</gene>
<sequence length="71" mass="7483">MVPDPPGVNPGAADCSQYEQNVLGTNTETPMTCLFLPEDRPWRPGRPPPPTTKPGAPAEARARAGPYGIAV</sequence>
<organism evidence="2 3">
    <name type="scientific">Bordetella hinzii OH87 BAL007II</name>
    <dbReference type="NCBI Taxonomy" id="1331262"/>
    <lineage>
        <taxon>Bacteria</taxon>
        <taxon>Pseudomonadati</taxon>
        <taxon>Pseudomonadota</taxon>
        <taxon>Betaproteobacteria</taxon>
        <taxon>Burkholderiales</taxon>
        <taxon>Alcaligenaceae</taxon>
        <taxon>Bordetella</taxon>
    </lineage>
</organism>
<feature type="region of interest" description="Disordered" evidence="1">
    <location>
        <begin position="38"/>
        <end position="71"/>
    </location>
</feature>
<evidence type="ECO:0000256" key="1">
    <source>
        <dbReference type="SAM" id="MobiDB-lite"/>
    </source>
</evidence>
<feature type="compositionally biased region" description="Low complexity" evidence="1">
    <location>
        <begin position="53"/>
        <end position="71"/>
    </location>
</feature>
<keyword evidence="3" id="KW-1185">Reference proteome</keyword>
<protein>
    <submittedName>
        <fullName evidence="2">Uncharacterized protein</fullName>
    </submittedName>
</protein>
<proteinExistence type="predicted"/>